<proteinExistence type="predicted"/>
<reference evidence="1" key="1">
    <citation type="submission" date="2020-04" db="EMBL/GenBank/DDBJ databases">
        <title>Deep metagenomics examines the oral microbiome during advanced dental caries in children, revealing novel taxa and co-occurrences with host molecules.</title>
        <authorList>
            <person name="Baker J.L."/>
            <person name="Morton J.T."/>
            <person name="Dinis M."/>
            <person name="Alvarez R."/>
            <person name="Tran N.C."/>
            <person name="Knight R."/>
            <person name="Edlund A."/>
        </authorList>
    </citation>
    <scope>NUCLEOTIDE SEQUENCE</scope>
    <source>
        <strain evidence="1">JCVI_44_bin.5</strain>
    </source>
</reference>
<dbReference type="EMBL" id="JABZSJ010000072">
    <property type="protein sequence ID" value="MBF1385143.1"/>
    <property type="molecule type" value="Genomic_DNA"/>
</dbReference>
<name>A0A930HNY7_9BACT</name>
<evidence type="ECO:0000313" key="1">
    <source>
        <dbReference type="EMBL" id="MBF1385143.1"/>
    </source>
</evidence>
<dbReference type="RefSeq" id="WP_025001272.1">
    <property type="nucleotide sequence ID" value="NZ_CAJPLR010000096.1"/>
</dbReference>
<organism evidence="1 2">
    <name type="scientific">Prevotella aurantiaca</name>
    <dbReference type="NCBI Taxonomy" id="596085"/>
    <lineage>
        <taxon>Bacteria</taxon>
        <taxon>Pseudomonadati</taxon>
        <taxon>Bacteroidota</taxon>
        <taxon>Bacteroidia</taxon>
        <taxon>Bacteroidales</taxon>
        <taxon>Prevotellaceae</taxon>
        <taxon>Prevotella</taxon>
    </lineage>
</organism>
<dbReference type="AlphaFoldDB" id="A0A930HNY7"/>
<evidence type="ECO:0000313" key="2">
    <source>
        <dbReference type="Proteomes" id="UP000771736"/>
    </source>
</evidence>
<evidence type="ECO:0008006" key="3">
    <source>
        <dbReference type="Google" id="ProtNLM"/>
    </source>
</evidence>
<accession>A0A930HNY7</accession>
<comment type="caution">
    <text evidence="1">The sequence shown here is derived from an EMBL/GenBank/DDBJ whole genome shotgun (WGS) entry which is preliminary data.</text>
</comment>
<sequence>MKRTQIIIIAFVSAISLLAQNKFNPEKFKAELHQYIVTSANLTEKESTKLLPIYDEMISKQRTLHKQLRKLQSSTPQNNKSAKNTILEIDDLHMQIKQIEKKYHIKMLEVISAVKLNEVLKAERRFHKQSFSNAARQR</sequence>
<gene>
    <name evidence="1" type="ORF">HXN26_09925</name>
</gene>
<protein>
    <recommendedName>
        <fullName evidence="3">LTXXQ motif family protein</fullName>
    </recommendedName>
</protein>
<dbReference type="Proteomes" id="UP000771736">
    <property type="component" value="Unassembled WGS sequence"/>
</dbReference>